<dbReference type="AlphaFoldDB" id="A0A6C0P0K2"/>
<dbReference type="InterPro" id="IPR009351">
    <property type="entry name" value="AlkZ-like"/>
</dbReference>
<evidence type="ECO:0000313" key="2">
    <source>
        <dbReference type="Proteomes" id="UP000479114"/>
    </source>
</evidence>
<proteinExistence type="predicted"/>
<dbReference type="PANTHER" id="PTHR38479:SF2">
    <property type="entry name" value="WINGED HELIX DNA-BINDING DOMAIN-CONTAINING PROTEIN"/>
    <property type="match status" value="1"/>
</dbReference>
<accession>A0A6C0P0K2</accession>
<gene>
    <name evidence="1" type="ORF">GZH47_15145</name>
</gene>
<dbReference type="GO" id="GO:0003677">
    <property type="term" value="F:DNA binding"/>
    <property type="evidence" value="ECO:0007669"/>
    <property type="project" value="UniProtKB-KW"/>
</dbReference>
<name>A0A6C0P0K2_9BACL</name>
<dbReference type="PANTHER" id="PTHR38479">
    <property type="entry name" value="LMO0824 PROTEIN"/>
    <property type="match status" value="1"/>
</dbReference>
<reference evidence="1 2" key="1">
    <citation type="submission" date="2020-02" db="EMBL/GenBank/DDBJ databases">
        <title>Paenibacillus sp. nov., isolated from rhizosphere soil of tomato.</title>
        <authorList>
            <person name="Weon H.-Y."/>
            <person name="Lee S.A."/>
        </authorList>
    </citation>
    <scope>NUCLEOTIDE SEQUENCE [LARGE SCALE GENOMIC DNA]</scope>
    <source>
        <strain evidence="1 2">14171R-81</strain>
    </source>
</reference>
<dbReference type="Pfam" id="PF06224">
    <property type="entry name" value="AlkZ-like"/>
    <property type="match status" value="1"/>
</dbReference>
<dbReference type="EMBL" id="CP048286">
    <property type="protein sequence ID" value="QHW32014.1"/>
    <property type="molecule type" value="Genomic_DNA"/>
</dbReference>
<dbReference type="Proteomes" id="UP000479114">
    <property type="component" value="Chromosome"/>
</dbReference>
<protein>
    <submittedName>
        <fullName evidence="1">Winged helix DNA-binding domain-containing protein</fullName>
    </submittedName>
</protein>
<dbReference type="KEGG" id="prz:GZH47_15145"/>
<organism evidence="1 2">
    <name type="scientific">Paenibacillus rhizovicinus</name>
    <dbReference type="NCBI Taxonomy" id="2704463"/>
    <lineage>
        <taxon>Bacteria</taxon>
        <taxon>Bacillati</taxon>
        <taxon>Bacillota</taxon>
        <taxon>Bacilli</taxon>
        <taxon>Bacillales</taxon>
        <taxon>Paenibacillaceae</taxon>
        <taxon>Paenibacillus</taxon>
    </lineage>
</organism>
<keyword evidence="2" id="KW-1185">Reference proteome</keyword>
<sequence length="395" mass="43053">MDSLPAASRKSLTRSSRGEEVPLLGRKALNRALLARQLLLERSSLTPVDAIEHLVGMQSQAPTAPYVGLWSRLAHFHTDDLSQLLADRQTVRIALMRSTIHLVSARDCLRLRNVLQSVHERALKGNFGRKLAGLDPAELAREGRALVEGRPLTFAELGSLLRERCWPDRDGPALANAVRTYVPLVQVTPRGMWGASAQAAHTSAEAWLHGLAAEAETDAGSLLLRYLAAFGPASAKDMGAWSGLSGLRGILDKLRPRLRVFRDEHGAELFDVPDAPLPDENTPAPVRFLAEFDNILLSHADRSRILPEAYRPLVFTENGIIRSAILVGGFVSGLWKIEQTKETAELVITPFTPLADTDRAALADEGRKLLQFAAAGAQEHRLTFAAPPLPADTPS</sequence>
<keyword evidence="1" id="KW-0238">DNA-binding</keyword>
<evidence type="ECO:0000313" key="1">
    <source>
        <dbReference type="EMBL" id="QHW32014.1"/>
    </source>
</evidence>
<dbReference type="RefSeq" id="WP_162640818.1">
    <property type="nucleotide sequence ID" value="NZ_CP048286.1"/>
</dbReference>